<evidence type="ECO:0000313" key="11">
    <source>
        <dbReference type="RefSeq" id="XP_014675312.1"/>
    </source>
</evidence>
<keyword evidence="4 8" id="KW-0808">Transferase</keyword>
<reference evidence="11 12" key="1">
    <citation type="submission" date="2025-05" db="UniProtKB">
        <authorList>
            <consortium name="RefSeq"/>
        </authorList>
    </citation>
    <scope>IDENTIFICATION</scope>
</reference>
<dbReference type="GeneID" id="106815373"/>
<dbReference type="Proteomes" id="UP000695022">
    <property type="component" value="Unplaced"/>
</dbReference>
<comment type="similarity">
    <text evidence="2 8">Belongs to the glycosyltransferase 92 family.</text>
</comment>
<evidence type="ECO:0000313" key="12">
    <source>
        <dbReference type="RefSeq" id="XP_014675313.1"/>
    </source>
</evidence>
<evidence type="ECO:0000256" key="1">
    <source>
        <dbReference type="ARBA" id="ARBA00004167"/>
    </source>
</evidence>
<keyword evidence="6" id="KW-1133">Transmembrane helix</keyword>
<dbReference type="RefSeq" id="XP_014675312.1">
    <property type="nucleotide sequence ID" value="XM_014819826.1"/>
</dbReference>
<feature type="chain" id="PRO_5045022247" description="Glycosyltransferase family 92 protein" evidence="9">
    <location>
        <begin position="27"/>
        <end position="433"/>
    </location>
</feature>
<evidence type="ECO:0000256" key="5">
    <source>
        <dbReference type="ARBA" id="ARBA00022692"/>
    </source>
</evidence>
<evidence type="ECO:0000256" key="3">
    <source>
        <dbReference type="ARBA" id="ARBA00022676"/>
    </source>
</evidence>
<dbReference type="Pfam" id="PF01697">
    <property type="entry name" value="Glyco_transf_92"/>
    <property type="match status" value="1"/>
</dbReference>
<keyword evidence="5" id="KW-0812">Transmembrane</keyword>
<evidence type="ECO:0000256" key="4">
    <source>
        <dbReference type="ARBA" id="ARBA00022679"/>
    </source>
</evidence>
<keyword evidence="10" id="KW-1185">Reference proteome</keyword>
<comment type="subcellular location">
    <subcellularLocation>
        <location evidence="1">Membrane</location>
        <topology evidence="1">Single-pass membrane protein</topology>
    </subcellularLocation>
</comment>
<dbReference type="RefSeq" id="XP_014675314.1">
    <property type="nucleotide sequence ID" value="XM_014819828.1"/>
</dbReference>
<evidence type="ECO:0000256" key="7">
    <source>
        <dbReference type="ARBA" id="ARBA00023136"/>
    </source>
</evidence>
<organism evidence="10 13">
    <name type="scientific">Priapulus caudatus</name>
    <name type="common">Priapulid worm</name>
    <dbReference type="NCBI Taxonomy" id="37621"/>
    <lineage>
        <taxon>Eukaryota</taxon>
        <taxon>Metazoa</taxon>
        <taxon>Ecdysozoa</taxon>
        <taxon>Scalidophora</taxon>
        <taxon>Priapulida</taxon>
        <taxon>Priapulimorpha</taxon>
        <taxon>Priapulimorphida</taxon>
        <taxon>Priapulidae</taxon>
        <taxon>Priapulus</taxon>
    </lineage>
</organism>
<evidence type="ECO:0000256" key="9">
    <source>
        <dbReference type="SAM" id="SignalP"/>
    </source>
</evidence>
<dbReference type="InterPro" id="IPR008166">
    <property type="entry name" value="Glyco_transf_92"/>
</dbReference>
<evidence type="ECO:0000313" key="10">
    <source>
        <dbReference type="Proteomes" id="UP000695022"/>
    </source>
</evidence>
<dbReference type="RefSeq" id="XP_014675313.1">
    <property type="nucleotide sequence ID" value="XM_014819827.1"/>
</dbReference>
<proteinExistence type="inferred from homology"/>
<keyword evidence="3 8" id="KW-0328">Glycosyltransferase</keyword>
<evidence type="ECO:0000256" key="2">
    <source>
        <dbReference type="ARBA" id="ARBA00007647"/>
    </source>
</evidence>
<evidence type="ECO:0000256" key="8">
    <source>
        <dbReference type="RuleBase" id="RU366017"/>
    </source>
</evidence>
<dbReference type="PANTHER" id="PTHR21461:SF69">
    <property type="entry name" value="GLYCOSYLTRANSFERASE FAMILY 92 PROTEIN"/>
    <property type="match status" value="1"/>
</dbReference>
<evidence type="ECO:0000313" key="13">
    <source>
        <dbReference type="RefSeq" id="XP_014675314.1"/>
    </source>
</evidence>
<gene>
    <name evidence="11 12 13" type="primary">LOC106815373</name>
</gene>
<dbReference type="EC" id="2.4.1.-" evidence="8"/>
<evidence type="ECO:0000256" key="6">
    <source>
        <dbReference type="ARBA" id="ARBA00022989"/>
    </source>
</evidence>
<accession>A0ABM1ESZ3</accession>
<protein>
    <recommendedName>
        <fullName evidence="8">Glycosyltransferase family 92 protein</fullName>
        <ecNumber evidence="8">2.4.1.-</ecNumber>
    </recommendedName>
</protein>
<name>A0ABM1ESZ3_PRICU</name>
<keyword evidence="7" id="KW-0472">Membrane</keyword>
<keyword evidence="9" id="KW-0732">Signal</keyword>
<feature type="signal peptide" evidence="9">
    <location>
        <begin position="1"/>
        <end position="26"/>
    </location>
</feature>
<sequence>MSINAVAAGLALLLTAYVWFPGAVRESSLFTCSVIAPMPNEITWNNNYWQEIGEGSLFILSAYEDRRFQPHYVRIMGMESVKLSAGKLTCVLWYGGGRHDVVAATRLRMWIPNEILTQDGSITHIAYVYSCPISDGREISPSHVSLAFDLCDPITNAVDVTSYGQPEKLQDQDQQENSVKNTAVPSGKTALCVKPMNFPRQDIALRLAEWIEIQRAQGVDAIFTYVYDVTDITMMVLRQYQQQDVVDFVFTTLPGRLPNDRENRTAFLRRTSRQTQFLEKVILNDCFYRHLAYDYVAILDVDEVVFPLQHHTLPELLDELSDVCVTFDLQDPDVMRAIRELEGQVEVGGEPSERHVAMFPDLTDHYDKEQGSESNDATRGRPVDEEFQLALPCASYCFRQSFFLDEFHKQDHDDIPEYLHVMQHTNRSMRTDR</sequence>
<dbReference type="PANTHER" id="PTHR21461">
    <property type="entry name" value="GLYCOSYLTRANSFERASE FAMILY 92 PROTEIN"/>
    <property type="match status" value="1"/>
</dbReference>